<evidence type="ECO:0000313" key="3">
    <source>
        <dbReference type="Proteomes" id="UP000053800"/>
    </source>
</evidence>
<protein>
    <submittedName>
        <fullName evidence="2">Uncharacterized protein</fullName>
    </submittedName>
</protein>
<sequence>MPSLFTALSLSTLVGPRIIPQVPSLAELQKQAESLGSVVSESLPSLPVYSTSQFSIPTQSHGNGVAGVEKISKVVRPEEMAILGRDHPAGLPPKLNPSDDGKSWYPSNFLESGCSSFTAKSQPAAPPSYAESDPNPCTHPHPSQPAPPNKLKKQFRGWLRPQQSISEGGAKPQMMVGSKMYAESVHSQPSIHDMHREDIKPGICEWSVESSI</sequence>
<dbReference type="Proteomes" id="UP000053800">
    <property type="component" value="Unassembled WGS sequence"/>
</dbReference>
<feature type="region of interest" description="Disordered" evidence="1">
    <location>
        <begin position="116"/>
        <end position="151"/>
    </location>
</feature>
<gene>
    <name evidence="2" type="ORF">I314_04533</name>
</gene>
<proteinExistence type="predicted"/>
<accession>A0ABR5B7I4</accession>
<feature type="region of interest" description="Disordered" evidence="1">
    <location>
        <begin position="84"/>
        <end position="103"/>
    </location>
</feature>
<feature type="compositionally biased region" description="Pro residues" evidence="1">
    <location>
        <begin position="137"/>
        <end position="148"/>
    </location>
</feature>
<keyword evidence="3" id="KW-1185">Reference proteome</keyword>
<evidence type="ECO:0000313" key="2">
    <source>
        <dbReference type="EMBL" id="KIR59546.1"/>
    </source>
</evidence>
<evidence type="ECO:0000256" key="1">
    <source>
        <dbReference type="SAM" id="MobiDB-lite"/>
    </source>
</evidence>
<dbReference type="EMBL" id="KN848900">
    <property type="protein sequence ID" value="KIR59546.1"/>
    <property type="molecule type" value="Genomic_DNA"/>
</dbReference>
<reference evidence="2 3" key="1">
    <citation type="submission" date="2015-01" db="EMBL/GenBank/DDBJ databases">
        <title>The Genome Sequence of Cryptococcus gattii CA1873.</title>
        <authorList>
            <consortium name="The Broad Institute Genomics Platform"/>
            <person name="Cuomo C."/>
            <person name="Litvintseva A."/>
            <person name="Chen Y."/>
            <person name="Heitman J."/>
            <person name="Sun S."/>
            <person name="Springer D."/>
            <person name="Dromer F."/>
            <person name="Young S."/>
            <person name="Zeng Q."/>
            <person name="Gargeya S."/>
            <person name="Abouelleil A."/>
            <person name="Alvarado L."/>
            <person name="Chapman S.B."/>
            <person name="Gainer-Dewar J."/>
            <person name="Goldberg J."/>
            <person name="Griggs A."/>
            <person name="Gujja S."/>
            <person name="Hansen M."/>
            <person name="Howarth C."/>
            <person name="Imamovic A."/>
            <person name="Larimer J."/>
            <person name="Murphy C."/>
            <person name="Naylor J."/>
            <person name="Pearson M."/>
            <person name="Priest M."/>
            <person name="Roberts A."/>
            <person name="Saif S."/>
            <person name="Shea T."/>
            <person name="Sykes S."/>
            <person name="Wortman J."/>
            <person name="Nusbaum C."/>
            <person name="Birren B."/>
        </authorList>
    </citation>
    <scope>NUCLEOTIDE SEQUENCE [LARGE SCALE GENOMIC DNA]</scope>
    <source>
        <strain evidence="2 3">CA1873</strain>
    </source>
</reference>
<name>A0ABR5B7I4_CRYGA</name>
<organism evidence="2 3">
    <name type="scientific">Cryptococcus bacillisporus CA1873</name>
    <dbReference type="NCBI Taxonomy" id="1296111"/>
    <lineage>
        <taxon>Eukaryota</taxon>
        <taxon>Fungi</taxon>
        <taxon>Dikarya</taxon>
        <taxon>Basidiomycota</taxon>
        <taxon>Agaricomycotina</taxon>
        <taxon>Tremellomycetes</taxon>
        <taxon>Tremellales</taxon>
        <taxon>Cryptococcaceae</taxon>
        <taxon>Cryptococcus</taxon>
        <taxon>Cryptococcus gattii species complex</taxon>
    </lineage>
</organism>